<evidence type="ECO:0000313" key="2">
    <source>
        <dbReference type="Proteomes" id="UP000887116"/>
    </source>
</evidence>
<reference evidence="1" key="1">
    <citation type="submission" date="2020-07" db="EMBL/GenBank/DDBJ databases">
        <title>Multicomponent nature underlies the extraordinary mechanical properties of spider dragline silk.</title>
        <authorList>
            <person name="Kono N."/>
            <person name="Nakamura H."/>
            <person name="Mori M."/>
            <person name="Yoshida Y."/>
            <person name="Ohtoshi R."/>
            <person name="Malay A.D."/>
            <person name="Moran D.A.P."/>
            <person name="Tomita M."/>
            <person name="Numata K."/>
            <person name="Arakawa K."/>
        </authorList>
    </citation>
    <scope>NUCLEOTIDE SEQUENCE</scope>
</reference>
<name>A0A8X6H1X5_TRICU</name>
<dbReference type="OrthoDB" id="6468417at2759"/>
<dbReference type="AlphaFoldDB" id="A0A8X6H1X5"/>
<comment type="caution">
    <text evidence="1">The sequence shown here is derived from an EMBL/GenBank/DDBJ whole genome shotgun (WGS) entry which is preliminary data.</text>
</comment>
<keyword evidence="2" id="KW-1185">Reference proteome</keyword>
<dbReference type="EMBL" id="BMAO01017420">
    <property type="protein sequence ID" value="GFR15542.1"/>
    <property type="molecule type" value="Genomic_DNA"/>
</dbReference>
<proteinExistence type="predicted"/>
<gene>
    <name evidence="1" type="ORF">TNCT_587091</name>
</gene>
<accession>A0A8X6H1X5</accession>
<sequence>MKTYSSLEEGKKEVRVKGKRRINFFKMLPSSSYFRDSSCPMPDSRTSSNKDFPDRSLNSVCQEILSAHLSQFFGRHQISRDKQFNSVRGKGRMGVRNLEFQ</sequence>
<evidence type="ECO:0000313" key="1">
    <source>
        <dbReference type="EMBL" id="GFR15542.1"/>
    </source>
</evidence>
<organism evidence="1 2">
    <name type="scientific">Trichonephila clavata</name>
    <name type="common">Joro spider</name>
    <name type="synonym">Nephila clavata</name>
    <dbReference type="NCBI Taxonomy" id="2740835"/>
    <lineage>
        <taxon>Eukaryota</taxon>
        <taxon>Metazoa</taxon>
        <taxon>Ecdysozoa</taxon>
        <taxon>Arthropoda</taxon>
        <taxon>Chelicerata</taxon>
        <taxon>Arachnida</taxon>
        <taxon>Araneae</taxon>
        <taxon>Araneomorphae</taxon>
        <taxon>Entelegynae</taxon>
        <taxon>Araneoidea</taxon>
        <taxon>Nephilidae</taxon>
        <taxon>Trichonephila</taxon>
    </lineage>
</organism>
<protein>
    <submittedName>
        <fullName evidence="1">Uncharacterized protein</fullName>
    </submittedName>
</protein>
<dbReference type="Proteomes" id="UP000887116">
    <property type="component" value="Unassembled WGS sequence"/>
</dbReference>